<reference evidence="6 7" key="1">
    <citation type="journal article" date="2011" name="Proc. Natl. Acad. Sci. U.S.A.">
        <title>Evolutionary erosion of yeast sex chromosomes by mating-type switching accidents.</title>
        <authorList>
            <person name="Gordon J.L."/>
            <person name="Armisen D."/>
            <person name="Proux-Wera E."/>
            <person name="Oheigeartaigh S.S."/>
            <person name="Byrne K.P."/>
            <person name="Wolfe K.H."/>
        </authorList>
    </citation>
    <scope>NUCLEOTIDE SEQUENCE [LARGE SCALE GENOMIC DNA]</scope>
    <source>
        <strain evidence="7">ATCC 10662 / CBS 1146 / NBRC 0425 / NCYC 2629 / NRRL Y-866</strain>
    </source>
</reference>
<evidence type="ECO:0000256" key="2">
    <source>
        <dbReference type="ARBA" id="ARBA00022737"/>
    </source>
</evidence>
<keyword evidence="7" id="KW-1185">Reference proteome</keyword>
<dbReference type="HOGENOM" id="CLU_032862_1_0_1"/>
<sequence>MYRVKAEFTGKSIGLPISKFILSKGKRGLNIASVLLKDVKGSNNPTSAEDLASRPDANATTRADYYEYERLLKDSVKDFKATWLNALAERKTQLAQGKVIDSYVYSHIKSTDVIDKTRKDSFAYVVLPFREDPLISDFYVNAAGRLRMGQLFQDLDSLAGKIAYKHTAPVEPMIVTASVDRIYLLKALDTIADYNIIISGAVTYTGRSSMEISISARAMQRDIPKEITEESLSEEDTFMTASFTFVARNPETHKSLAINRLLPLNEKEWMDFKRAESRMSAKKMKAANMDLEKYPPTKAESLLLHQLWAASKELASLKEKPSNIVFMKDTNVKSTMFMQPQYRNRHSYMIFGGYLMRQTFELAYCCAASFSHSLPRFVSLDSLTFNTPVPVGSVLHMDATVVYTEHLHESTSKPKVASVTDQSIDGNTVFHFQPTPVNELSMHENDFLSKPGTLVQIKVDTMVQQLASDKLKKSGSFIYSFFAPRDKDDQHTADPGYCTVVPESYSEMIEYIEGRRRANDTAMYAKTLKQTPN</sequence>
<evidence type="ECO:0000256" key="4">
    <source>
        <dbReference type="ARBA" id="ARBA00022946"/>
    </source>
</evidence>
<dbReference type="Gene3D" id="3.10.129.10">
    <property type="entry name" value="Hotdog Thioesterase"/>
    <property type="match status" value="2"/>
</dbReference>
<dbReference type="InParanoid" id="G8ZS22"/>
<dbReference type="KEGG" id="tdl:TDEL_0C04250"/>
<dbReference type="GO" id="GO:0005739">
    <property type="term" value="C:mitochondrion"/>
    <property type="evidence" value="ECO:0007669"/>
    <property type="project" value="TreeGrafter"/>
</dbReference>
<dbReference type="EMBL" id="HE616744">
    <property type="protein sequence ID" value="CCE91314.1"/>
    <property type="molecule type" value="Genomic_DNA"/>
</dbReference>
<evidence type="ECO:0000313" key="6">
    <source>
        <dbReference type="EMBL" id="CCE91314.1"/>
    </source>
</evidence>
<dbReference type="InterPro" id="IPR033120">
    <property type="entry name" value="HOTDOG_ACOT"/>
</dbReference>
<dbReference type="GO" id="GO:0006637">
    <property type="term" value="P:acyl-CoA metabolic process"/>
    <property type="evidence" value="ECO:0007669"/>
    <property type="project" value="TreeGrafter"/>
</dbReference>
<gene>
    <name evidence="6" type="primary">TDEL0C04250</name>
    <name evidence="6" type="ORF">TDEL_0C04250</name>
</gene>
<dbReference type="Proteomes" id="UP000005627">
    <property type="component" value="Chromosome 3"/>
</dbReference>
<feature type="domain" description="HotDog ACOT-type" evidence="5">
    <location>
        <begin position="123"/>
        <end position="251"/>
    </location>
</feature>
<proteinExistence type="inferred from homology"/>
<dbReference type="eggNOG" id="KOG2763">
    <property type="taxonomic scope" value="Eukaryota"/>
</dbReference>
<keyword evidence="3" id="KW-0378">Hydrolase</keyword>
<dbReference type="CDD" id="cd03442">
    <property type="entry name" value="BFIT_BACH"/>
    <property type="match status" value="2"/>
</dbReference>
<comment type="similarity">
    <text evidence="1">Belongs to the acyl coenzyme A hydrolase family.</text>
</comment>
<dbReference type="PANTHER" id="PTHR12655:SF0">
    <property type="entry name" value="ACYL-COENZYME A THIOESTERASE 9, MITOCHONDRIAL"/>
    <property type="match status" value="1"/>
</dbReference>
<keyword evidence="4" id="KW-0809">Transit peptide</keyword>
<dbReference type="GO" id="GO:0047617">
    <property type="term" value="F:fatty acyl-CoA hydrolase activity"/>
    <property type="evidence" value="ECO:0007669"/>
    <property type="project" value="TreeGrafter"/>
</dbReference>
<evidence type="ECO:0000256" key="3">
    <source>
        <dbReference type="ARBA" id="ARBA00022801"/>
    </source>
</evidence>
<evidence type="ECO:0000313" key="7">
    <source>
        <dbReference type="Proteomes" id="UP000005627"/>
    </source>
</evidence>
<dbReference type="AlphaFoldDB" id="G8ZS22"/>
<accession>G8ZS22</accession>
<dbReference type="RefSeq" id="XP_003680525.1">
    <property type="nucleotide sequence ID" value="XM_003680477.1"/>
</dbReference>
<name>G8ZS22_TORDE</name>
<dbReference type="SUPFAM" id="SSF54637">
    <property type="entry name" value="Thioesterase/thiol ester dehydrase-isomerase"/>
    <property type="match status" value="2"/>
</dbReference>
<protein>
    <recommendedName>
        <fullName evidence="5">HotDog ACOT-type domain-containing protein</fullName>
    </recommendedName>
</protein>
<dbReference type="InterPro" id="IPR029069">
    <property type="entry name" value="HotDog_dom_sf"/>
</dbReference>
<dbReference type="PROSITE" id="PS51770">
    <property type="entry name" value="HOTDOG_ACOT"/>
    <property type="match status" value="2"/>
</dbReference>
<evidence type="ECO:0000256" key="1">
    <source>
        <dbReference type="ARBA" id="ARBA00010458"/>
    </source>
</evidence>
<dbReference type="PANTHER" id="PTHR12655">
    <property type="entry name" value="ACYL-COA THIOESTERASE"/>
    <property type="match status" value="1"/>
</dbReference>
<keyword evidence="2" id="KW-0677">Repeat</keyword>
<evidence type="ECO:0000259" key="5">
    <source>
        <dbReference type="PROSITE" id="PS51770"/>
    </source>
</evidence>
<organism evidence="6 7">
    <name type="scientific">Torulaspora delbrueckii</name>
    <name type="common">Yeast</name>
    <name type="synonym">Candida colliculosa</name>
    <dbReference type="NCBI Taxonomy" id="4950"/>
    <lineage>
        <taxon>Eukaryota</taxon>
        <taxon>Fungi</taxon>
        <taxon>Dikarya</taxon>
        <taxon>Ascomycota</taxon>
        <taxon>Saccharomycotina</taxon>
        <taxon>Saccharomycetes</taxon>
        <taxon>Saccharomycetales</taxon>
        <taxon>Saccharomycetaceae</taxon>
        <taxon>Torulaspora</taxon>
    </lineage>
</organism>
<dbReference type="FunFam" id="3.10.129.10:FF:000032">
    <property type="entry name" value="Acyl-CoA thioester hydrolase"/>
    <property type="match status" value="1"/>
</dbReference>
<feature type="domain" description="HotDog ACOT-type" evidence="5">
    <location>
        <begin position="328"/>
        <end position="440"/>
    </location>
</feature>
<dbReference type="STRING" id="1076872.G8ZS22"/>
<dbReference type="GeneID" id="11500649"/>
<dbReference type="OrthoDB" id="331699at2759"/>